<evidence type="ECO:0000313" key="3">
    <source>
        <dbReference type="WBParaSite" id="MBELARI_LOCUS16350"/>
    </source>
</evidence>
<accession>A0AAF3J4W2</accession>
<evidence type="ECO:0000313" key="2">
    <source>
        <dbReference type="Proteomes" id="UP000887575"/>
    </source>
</evidence>
<reference evidence="3" key="1">
    <citation type="submission" date="2024-02" db="UniProtKB">
        <authorList>
            <consortium name="WormBaseParasite"/>
        </authorList>
    </citation>
    <scope>IDENTIFICATION</scope>
</reference>
<dbReference type="InterPro" id="IPR027417">
    <property type="entry name" value="P-loop_NTPase"/>
</dbReference>
<protein>
    <submittedName>
        <fullName evidence="3">Uncharacterized protein</fullName>
    </submittedName>
</protein>
<keyword evidence="1" id="KW-1133">Transmembrane helix</keyword>
<evidence type="ECO:0000256" key="1">
    <source>
        <dbReference type="SAM" id="Phobius"/>
    </source>
</evidence>
<organism evidence="2 3">
    <name type="scientific">Mesorhabditis belari</name>
    <dbReference type="NCBI Taxonomy" id="2138241"/>
    <lineage>
        <taxon>Eukaryota</taxon>
        <taxon>Metazoa</taxon>
        <taxon>Ecdysozoa</taxon>
        <taxon>Nematoda</taxon>
        <taxon>Chromadorea</taxon>
        <taxon>Rhabditida</taxon>
        <taxon>Rhabditina</taxon>
        <taxon>Rhabditomorpha</taxon>
        <taxon>Rhabditoidea</taxon>
        <taxon>Rhabditidae</taxon>
        <taxon>Mesorhabditinae</taxon>
        <taxon>Mesorhabditis</taxon>
    </lineage>
</organism>
<keyword evidence="1" id="KW-0812">Transmembrane</keyword>
<dbReference type="WBParaSite" id="MBELARI_LOCUS16350">
    <property type="protein sequence ID" value="MBELARI_LOCUS16350"/>
    <property type="gene ID" value="MBELARI_LOCUS16350"/>
</dbReference>
<feature type="transmembrane region" description="Helical" evidence="1">
    <location>
        <begin position="71"/>
        <end position="92"/>
    </location>
</feature>
<keyword evidence="1" id="KW-0472">Membrane</keyword>
<dbReference type="AlphaFoldDB" id="A0AAF3J4W2"/>
<sequence length="249" mass="28552">MEWDFEVRDLSWDTASAIFDQCQQREPFKIYRAWRNCAQCCSQRRVESQRKRTNRCRGVSLQQHQGSFHDVISFLGIFSGITLYIASIWTLFTDNNEAIITGDDVQMVVVDSPGTIGLGHAKEMMRKSGQDRILSDPEKAITRSQHILVVQDATATGDYIHHRVLQLLHRHCYIPSSLVFNKKHYRKPSQARGFNLSEIILSGRKGVSNGRECSHNKNTTGATNCSRCSLRERAMGKINHRKKWRFPNG</sequence>
<proteinExistence type="predicted"/>
<dbReference type="SUPFAM" id="SSF52540">
    <property type="entry name" value="P-loop containing nucleoside triphosphate hydrolases"/>
    <property type="match status" value="1"/>
</dbReference>
<dbReference type="Proteomes" id="UP000887575">
    <property type="component" value="Unassembled WGS sequence"/>
</dbReference>
<dbReference type="Gene3D" id="3.40.50.300">
    <property type="entry name" value="P-loop containing nucleotide triphosphate hydrolases"/>
    <property type="match status" value="1"/>
</dbReference>
<keyword evidence="2" id="KW-1185">Reference proteome</keyword>
<name>A0AAF3J4W2_9BILA</name>